<feature type="transmembrane region" description="Helical" evidence="8">
    <location>
        <begin position="12"/>
        <end position="31"/>
    </location>
</feature>
<dbReference type="RefSeq" id="WP_266341959.1">
    <property type="nucleotide sequence ID" value="NZ_JAPKNH010000001.1"/>
</dbReference>
<feature type="transmembrane region" description="Helical" evidence="8">
    <location>
        <begin position="161"/>
        <end position="185"/>
    </location>
</feature>
<evidence type="ECO:0000313" key="9">
    <source>
        <dbReference type="EMBL" id="MFC5515820.1"/>
    </source>
</evidence>
<evidence type="ECO:0000313" key="10">
    <source>
        <dbReference type="Proteomes" id="UP001596150"/>
    </source>
</evidence>
<protein>
    <submittedName>
        <fullName evidence="9">ABC transporter permease</fullName>
    </submittedName>
</protein>
<keyword evidence="7 8" id="KW-0472">Membrane</keyword>
<evidence type="ECO:0000256" key="6">
    <source>
        <dbReference type="ARBA" id="ARBA00022989"/>
    </source>
</evidence>
<dbReference type="InterPro" id="IPR001851">
    <property type="entry name" value="ABC_transp_permease"/>
</dbReference>
<proteinExistence type="predicted"/>
<dbReference type="EMBL" id="JBHSML010000003">
    <property type="protein sequence ID" value="MFC5515820.1"/>
    <property type="molecule type" value="Genomic_DNA"/>
</dbReference>
<evidence type="ECO:0000256" key="5">
    <source>
        <dbReference type="ARBA" id="ARBA00022692"/>
    </source>
</evidence>
<dbReference type="CDD" id="cd06579">
    <property type="entry name" value="TM_PBP1_transp_AraH_like"/>
    <property type="match status" value="1"/>
</dbReference>
<feature type="transmembrane region" description="Helical" evidence="8">
    <location>
        <begin position="124"/>
        <end position="141"/>
    </location>
</feature>
<keyword evidence="5 8" id="KW-0812">Transmembrane</keyword>
<evidence type="ECO:0000256" key="7">
    <source>
        <dbReference type="ARBA" id="ARBA00023136"/>
    </source>
</evidence>
<evidence type="ECO:0000256" key="8">
    <source>
        <dbReference type="SAM" id="Phobius"/>
    </source>
</evidence>
<name>A0ABW0PTE8_9HYPH</name>
<keyword evidence="3" id="KW-1003">Cell membrane</keyword>
<feature type="transmembrane region" description="Helical" evidence="8">
    <location>
        <begin position="93"/>
        <end position="117"/>
    </location>
</feature>
<feature type="transmembrane region" description="Helical" evidence="8">
    <location>
        <begin position="275"/>
        <end position="293"/>
    </location>
</feature>
<evidence type="ECO:0000256" key="3">
    <source>
        <dbReference type="ARBA" id="ARBA00022475"/>
    </source>
</evidence>
<organism evidence="9 10">
    <name type="scientific">Kaistia terrae</name>
    <dbReference type="NCBI Taxonomy" id="537017"/>
    <lineage>
        <taxon>Bacteria</taxon>
        <taxon>Pseudomonadati</taxon>
        <taxon>Pseudomonadota</taxon>
        <taxon>Alphaproteobacteria</taxon>
        <taxon>Hyphomicrobiales</taxon>
        <taxon>Kaistiaceae</taxon>
        <taxon>Kaistia</taxon>
    </lineage>
</organism>
<dbReference type="Pfam" id="PF02653">
    <property type="entry name" value="BPD_transp_2"/>
    <property type="match status" value="1"/>
</dbReference>
<dbReference type="Proteomes" id="UP001596150">
    <property type="component" value="Unassembled WGS sequence"/>
</dbReference>
<comment type="caution">
    <text evidence="9">The sequence shown here is derived from an EMBL/GenBank/DDBJ whole genome shotgun (WGS) entry which is preliminary data.</text>
</comment>
<feature type="transmembrane region" description="Helical" evidence="8">
    <location>
        <begin position="299"/>
        <end position="315"/>
    </location>
</feature>
<dbReference type="PANTHER" id="PTHR32196">
    <property type="entry name" value="ABC TRANSPORTER PERMEASE PROTEIN YPHD-RELATED-RELATED"/>
    <property type="match status" value="1"/>
</dbReference>
<reference evidence="10" key="1">
    <citation type="journal article" date="2019" name="Int. J. Syst. Evol. Microbiol.">
        <title>The Global Catalogue of Microorganisms (GCM) 10K type strain sequencing project: providing services to taxonomists for standard genome sequencing and annotation.</title>
        <authorList>
            <consortium name="The Broad Institute Genomics Platform"/>
            <consortium name="The Broad Institute Genome Sequencing Center for Infectious Disease"/>
            <person name="Wu L."/>
            <person name="Ma J."/>
        </authorList>
    </citation>
    <scope>NUCLEOTIDE SEQUENCE [LARGE SCALE GENOMIC DNA]</scope>
    <source>
        <strain evidence="10">KACC 12633</strain>
    </source>
</reference>
<gene>
    <name evidence="9" type="ORF">ACFPP9_08575</name>
</gene>
<evidence type="ECO:0000256" key="2">
    <source>
        <dbReference type="ARBA" id="ARBA00022448"/>
    </source>
</evidence>
<evidence type="ECO:0000256" key="4">
    <source>
        <dbReference type="ARBA" id="ARBA00022519"/>
    </source>
</evidence>
<keyword evidence="10" id="KW-1185">Reference proteome</keyword>
<dbReference type="PANTHER" id="PTHR32196:SF21">
    <property type="entry name" value="ABC TRANSPORTER PERMEASE PROTEIN YPHD-RELATED"/>
    <property type="match status" value="1"/>
</dbReference>
<evidence type="ECO:0000256" key="1">
    <source>
        <dbReference type="ARBA" id="ARBA00004651"/>
    </source>
</evidence>
<keyword evidence="6 8" id="KW-1133">Transmembrane helix</keyword>
<feature type="transmembrane region" description="Helical" evidence="8">
    <location>
        <begin position="70"/>
        <end position="87"/>
    </location>
</feature>
<keyword evidence="4" id="KW-0997">Cell inner membrane</keyword>
<accession>A0ABW0PTE8</accession>
<feature type="transmembrane region" description="Helical" evidence="8">
    <location>
        <begin position="216"/>
        <end position="238"/>
    </location>
</feature>
<keyword evidence="2" id="KW-0813">Transport</keyword>
<comment type="subcellular location">
    <subcellularLocation>
        <location evidence="1">Cell membrane</location>
        <topology evidence="1">Multi-pass membrane protein</topology>
    </subcellularLocation>
</comment>
<sequence>MTAFALPRFVAPLLRHSLILILIALLVFFSIQAPAFTAPTNLLTILESSAVLLIVALAMTLIIASGGIDLSVGVAIDFGAVFALIALKDFGAPWYVAIFAALAGAALVGAFNALLIVGLGIRPFLATLGTFFIGSSIQRIYTDGGGPIAFRRMEQGFRDLAAGNIAGIPMEIVIAAVVLVGYYLLLERTNFGQRVHAIGLQPRAARVAGIRVGRHVAVVFILAAASCALGGVILAATLRQFTPLAGQSYLLDAIAATFIGASIHPRLRPNVPGTLLGVLFLGVVANGLNLLGLDFNLKSALSGLILVGALALAGLRGRAG</sequence>
<feature type="transmembrane region" description="Helical" evidence="8">
    <location>
        <begin position="43"/>
        <end position="63"/>
    </location>
</feature>